<feature type="domain" description="HNH nuclease" evidence="2">
    <location>
        <begin position="145"/>
        <end position="225"/>
    </location>
</feature>
<feature type="region of interest" description="Disordered" evidence="1">
    <location>
        <begin position="293"/>
        <end position="413"/>
    </location>
</feature>
<evidence type="ECO:0000256" key="1">
    <source>
        <dbReference type="SAM" id="MobiDB-lite"/>
    </source>
</evidence>
<evidence type="ECO:0000259" key="2">
    <source>
        <dbReference type="Pfam" id="PF13391"/>
    </source>
</evidence>
<proteinExistence type="predicted"/>
<dbReference type="AlphaFoldDB" id="A0A2P5HKJ8"/>
<feature type="region of interest" description="Disordered" evidence="1">
    <location>
        <begin position="86"/>
        <end position="117"/>
    </location>
</feature>
<name>A0A2P5HKJ8_DIAHE</name>
<dbReference type="EMBL" id="MAVT02001498">
    <property type="protein sequence ID" value="POS70751.1"/>
    <property type="molecule type" value="Genomic_DNA"/>
</dbReference>
<feature type="compositionally biased region" description="Low complexity" evidence="1">
    <location>
        <begin position="90"/>
        <end position="102"/>
    </location>
</feature>
<dbReference type="Proteomes" id="UP000094444">
    <property type="component" value="Unassembled WGS sequence"/>
</dbReference>
<protein>
    <recommendedName>
        <fullName evidence="2">HNH nuclease domain-containing protein</fullName>
    </recommendedName>
</protein>
<feature type="compositionally biased region" description="Basic residues" evidence="1">
    <location>
        <begin position="403"/>
        <end position="413"/>
    </location>
</feature>
<organism evidence="3 4">
    <name type="scientific">Diaporthe helianthi</name>
    <dbReference type="NCBI Taxonomy" id="158607"/>
    <lineage>
        <taxon>Eukaryota</taxon>
        <taxon>Fungi</taxon>
        <taxon>Dikarya</taxon>
        <taxon>Ascomycota</taxon>
        <taxon>Pezizomycotina</taxon>
        <taxon>Sordariomycetes</taxon>
        <taxon>Sordariomycetidae</taxon>
        <taxon>Diaporthales</taxon>
        <taxon>Diaporthaceae</taxon>
        <taxon>Diaporthe</taxon>
    </lineage>
</organism>
<dbReference type="OrthoDB" id="4772799at2759"/>
<dbReference type="InParanoid" id="A0A2P5HKJ8"/>
<sequence length="413" mass="45768">MAGVTSSQRELGWNVRILISSSQACFAGFYQQDDFVTVATTTTFSTTQVATMLNISLQRRRDDRYLPIGKSDDNPLFKTVPLRCKKRPRTASASTSRSQSPTKGGGDDDIRDDDGFPETFIPADEARPIINEFRQSVIAGGHSRCAISSQGSAWWSSGVGPAVQAVHIVPQIHWNVFPYRGQGVAPTDNISALKEAWEQTWHMSNGLVLMSHLHQCFDARLLSIDPTTHQIRAFMPYDVITGYHGKVAYLPEHVSRSALQHHYDMCCIENMAAKRQLGSSTYLRSTSTTVLPVAASPVDPSPGDPAKKGQPQPQPQVQGNQSDIQSQGDADVTPQQRLAKQPLSPPPSENESSRERLWRVGEVYFTDAQEAERKRQEGWNVIEVDSEDGQDSEGSSSEEERGRPRKRRCTIAD</sequence>
<accession>A0A2P5HKJ8</accession>
<feature type="compositionally biased region" description="Polar residues" evidence="1">
    <location>
        <begin position="320"/>
        <end position="338"/>
    </location>
</feature>
<dbReference type="Pfam" id="PF13391">
    <property type="entry name" value="HNH_2"/>
    <property type="match status" value="1"/>
</dbReference>
<evidence type="ECO:0000313" key="4">
    <source>
        <dbReference type="Proteomes" id="UP000094444"/>
    </source>
</evidence>
<reference evidence="3" key="1">
    <citation type="submission" date="2017-09" db="EMBL/GenBank/DDBJ databases">
        <title>Polyketide synthases of a Diaporthe helianthi virulent isolate.</title>
        <authorList>
            <person name="Baroncelli R."/>
        </authorList>
    </citation>
    <scope>NUCLEOTIDE SEQUENCE [LARGE SCALE GENOMIC DNA]</scope>
    <source>
        <strain evidence="3">7/96</strain>
    </source>
</reference>
<gene>
    <name evidence="3" type="ORF">DHEL01_v210852</name>
</gene>
<evidence type="ECO:0000313" key="3">
    <source>
        <dbReference type="EMBL" id="POS70751.1"/>
    </source>
</evidence>
<comment type="caution">
    <text evidence="3">The sequence shown here is derived from an EMBL/GenBank/DDBJ whole genome shotgun (WGS) entry which is preliminary data.</text>
</comment>
<dbReference type="InterPro" id="IPR003615">
    <property type="entry name" value="HNH_nuc"/>
</dbReference>
<keyword evidence="4" id="KW-1185">Reference proteome</keyword>
<feature type="compositionally biased region" description="Acidic residues" evidence="1">
    <location>
        <begin position="107"/>
        <end position="116"/>
    </location>
</feature>
<feature type="compositionally biased region" description="Low complexity" evidence="1">
    <location>
        <begin position="308"/>
        <end position="319"/>
    </location>
</feature>